<dbReference type="EMBL" id="X96987">
    <property type="protein sequence ID" value="CAC21540.1"/>
    <property type="molecule type" value="Genomic_DNA"/>
</dbReference>
<dbReference type="RefSeq" id="NP_073702.1">
    <property type="nucleotide sequence ID" value="NC_002649.1"/>
</dbReference>
<protein>
    <submittedName>
        <fullName evidence="1">Uncharacterized protein</fullName>
    </submittedName>
</protein>
<reference evidence="1 2" key="1">
    <citation type="journal article" date="1996" name="J. Biol. Chem.">
        <title>Activation of replication origins in phi29-related phages requires the recognition of initiation proteins to specific nucleoprotein complexes.</title>
        <authorList>
            <person name="Freire R."/>
            <person name="Serrano M."/>
            <person name="Salas M."/>
            <person name="Hermoso J."/>
        </authorList>
    </citation>
    <scope>NUCLEOTIDE SEQUENCE [LARGE SCALE GENOMIC DNA]</scope>
</reference>
<evidence type="ECO:0000313" key="1">
    <source>
        <dbReference type="EMBL" id="CAC21540.1"/>
    </source>
</evidence>
<reference evidence="1 2" key="2">
    <citation type="journal article" date="1996" name="J. Mol. Biol.">
        <title>Functional characterization of the genes coding for the terminal protein and DNA polymerase from bacteriophage GA-1. Evidence for a sliding-back mechanism during protein-primed GA-1 DNA replication.</title>
        <authorList>
            <person name="Illana B."/>
            <person name="Blanco L."/>
            <person name="Salas M."/>
        </authorList>
    </citation>
    <scope>NUCLEOTIDE SEQUENCE [LARGE SCALE GENOMIC DNA]</scope>
</reference>
<accession>Q9FZV6</accession>
<organismHost>
    <name type="scientific">Bacillus subtilis</name>
    <dbReference type="NCBI Taxonomy" id="1423"/>
</organismHost>
<keyword evidence="2" id="KW-1185">Reference proteome</keyword>
<organism evidence="1 2">
    <name type="scientific">Bacillus phage GA-1</name>
    <name type="common">Bacteriophage GA-1</name>
    <dbReference type="NCBI Taxonomy" id="2679898"/>
    <lineage>
        <taxon>Viruses</taxon>
        <taxon>Duplodnaviria</taxon>
        <taxon>Heunggongvirae</taxon>
        <taxon>Uroviricota</taxon>
        <taxon>Caudoviricetes</taxon>
        <taxon>Salasmaviridae</taxon>
        <taxon>Tatarstanvirinae</taxon>
        <taxon>Gaunavirus</taxon>
        <taxon>Gaunavirus GA1</taxon>
    </lineage>
</organism>
<reference evidence="1 2" key="3">
    <citation type="journal article" date="1999" name="J. Mol. Biol.">
        <title>The switch from early to late transcription in phage GA-1: characterization of the regulatory protein p4G.</title>
        <authorList>
            <person name="Horcajadas J.A."/>
            <person name="Monsalve M."/>
            <person name="Rojo F."/>
            <person name="Salas M."/>
        </authorList>
    </citation>
    <scope>NUCLEOTIDE SEQUENCE [LARGE SCALE GENOMIC DNA]</scope>
</reference>
<sequence>MTESDKFLEDLETKLLTPNSLLAIETRLRDFVVFYHEKFNCFSIEEIECYTGHGLGFELYKHLSECFNHAGKIKELRYIE</sequence>
<evidence type="ECO:0000313" key="2">
    <source>
        <dbReference type="Proteomes" id="UP000002580"/>
    </source>
</evidence>
<dbReference type="GeneID" id="919879"/>
<dbReference type="KEGG" id="vg:919879"/>
<reference evidence="1 2" key="4">
    <citation type="journal article" date="2000" name="Nucleic Acids Res.">
        <title>Differential functional behavior of viral phi29, Nf and GA-1 SSB proteins.</title>
        <authorList>
            <person name="Gascon I."/>
            <person name="Lazaro J.M."/>
            <person name="Salas M."/>
        </authorList>
    </citation>
    <scope>NUCLEOTIDE SEQUENCE [LARGE SCALE GENOMIC DNA]</scope>
</reference>
<name>Q9FZV6_BPGA1</name>
<dbReference type="Proteomes" id="UP000002580">
    <property type="component" value="Segment"/>
</dbReference>
<proteinExistence type="predicted"/>